<dbReference type="Proteomes" id="UP000291213">
    <property type="component" value="Unassembled WGS sequence"/>
</dbReference>
<name>A0A401HAZ1_AERPX</name>
<gene>
    <name evidence="2" type="ORF">apy_12530</name>
</gene>
<protein>
    <submittedName>
        <fullName evidence="2">Uncharacterized protein</fullName>
    </submittedName>
</protein>
<evidence type="ECO:0000313" key="2">
    <source>
        <dbReference type="EMBL" id="GBF09528.1"/>
    </source>
</evidence>
<keyword evidence="1" id="KW-0812">Transmembrane</keyword>
<feature type="transmembrane region" description="Helical" evidence="1">
    <location>
        <begin position="50"/>
        <end position="69"/>
    </location>
</feature>
<comment type="caution">
    <text evidence="2">The sequence shown here is derived from an EMBL/GenBank/DDBJ whole genome shotgun (WGS) entry which is preliminary data.</text>
</comment>
<feature type="transmembrane region" description="Helical" evidence="1">
    <location>
        <begin position="75"/>
        <end position="96"/>
    </location>
</feature>
<dbReference type="RefSeq" id="WP_207387690.1">
    <property type="nucleotide sequence ID" value="NZ_BDMD01000074.1"/>
</dbReference>
<proteinExistence type="predicted"/>
<keyword evidence="1" id="KW-1133">Transmembrane helix</keyword>
<feature type="transmembrane region" description="Helical" evidence="1">
    <location>
        <begin position="6"/>
        <end position="29"/>
    </location>
</feature>
<reference evidence="2 3" key="1">
    <citation type="submission" date="2017-02" db="EMBL/GenBank/DDBJ databases">
        <title>isolation and characterization of a novel temperate virus Aeropyrum globular virus 1 infecting hyperthermophilic archaeon Aeropyrum.</title>
        <authorList>
            <person name="Yumiya M."/>
            <person name="Yoshida T."/>
            <person name="Sako Y."/>
        </authorList>
    </citation>
    <scope>NUCLEOTIDE SEQUENCE [LARGE SCALE GENOMIC DNA]</scope>
    <source>
        <strain evidence="2 3">YK1-12-2013</strain>
    </source>
</reference>
<evidence type="ECO:0000313" key="3">
    <source>
        <dbReference type="Proteomes" id="UP000291213"/>
    </source>
</evidence>
<dbReference type="EMBL" id="BDMD01000074">
    <property type="protein sequence ID" value="GBF09528.1"/>
    <property type="molecule type" value="Genomic_DNA"/>
</dbReference>
<keyword evidence="1" id="KW-0472">Membrane</keyword>
<accession>A0A401HAZ1</accession>
<evidence type="ECO:0000256" key="1">
    <source>
        <dbReference type="SAM" id="Phobius"/>
    </source>
</evidence>
<organism evidence="2 3">
    <name type="scientific">Aeropyrum pernix</name>
    <dbReference type="NCBI Taxonomy" id="56636"/>
    <lineage>
        <taxon>Archaea</taxon>
        <taxon>Thermoproteota</taxon>
        <taxon>Thermoprotei</taxon>
        <taxon>Desulfurococcales</taxon>
        <taxon>Desulfurococcaceae</taxon>
        <taxon>Aeropyrum</taxon>
    </lineage>
</organism>
<sequence>MDVKTTMWILNVAVAILAAVNAIAWGYATREARDPQPILNFLFKLVFNKWFIIGMASAFIASILSYVVLREMGVLVGRFFLSLGTVATILACTFVLGEWPT</sequence>
<dbReference type="AlphaFoldDB" id="A0A401HAZ1"/>